<proteinExistence type="predicted"/>
<dbReference type="GO" id="GO:0005524">
    <property type="term" value="F:ATP binding"/>
    <property type="evidence" value="ECO:0007669"/>
    <property type="project" value="InterPro"/>
</dbReference>
<dbReference type="InterPro" id="IPR003959">
    <property type="entry name" value="ATPase_AAA_core"/>
</dbReference>
<dbReference type="FunFam" id="3.40.50.300:FF:002708">
    <property type="entry name" value="FeS assembly ATPase SufC"/>
    <property type="match status" value="1"/>
</dbReference>
<evidence type="ECO:0000313" key="2">
    <source>
        <dbReference type="EMBL" id="AJK46814.1"/>
    </source>
</evidence>
<gene>
    <name evidence="2" type="ORF">BGL_1c23100</name>
</gene>
<reference evidence="3" key="1">
    <citation type="submission" date="2011-03" db="EMBL/GenBank/DDBJ databases">
        <authorList>
            <person name="Voget S."/>
            <person name="Streit W.R."/>
            <person name="Jaeger K.E."/>
            <person name="Daniel R."/>
        </authorList>
    </citation>
    <scope>NUCLEOTIDE SEQUENCE [LARGE SCALE GENOMIC DNA]</scope>
    <source>
        <strain evidence="3">PG1</strain>
    </source>
</reference>
<dbReference type="GO" id="GO:0000731">
    <property type="term" value="P:DNA synthesis involved in DNA repair"/>
    <property type="evidence" value="ECO:0007669"/>
    <property type="project" value="TreeGrafter"/>
</dbReference>
<dbReference type="PIRSF" id="PIRSF029347">
    <property type="entry name" value="RecF"/>
    <property type="match status" value="1"/>
</dbReference>
<dbReference type="Proteomes" id="UP000031838">
    <property type="component" value="Chromosome 1"/>
</dbReference>
<protein>
    <recommendedName>
        <fullName evidence="1">ATPase AAA-type core domain-containing protein</fullName>
    </recommendedName>
</protein>
<reference evidence="2 3" key="2">
    <citation type="journal article" date="2016" name="Appl. Microbiol. Biotechnol.">
        <title>Mutations improving production and secretion of extracellular lipase by Burkholderia glumae PG1.</title>
        <authorList>
            <person name="Knapp A."/>
            <person name="Voget S."/>
            <person name="Gao R."/>
            <person name="Zaburannyi N."/>
            <person name="Krysciak D."/>
            <person name="Breuer M."/>
            <person name="Hauer B."/>
            <person name="Streit W.R."/>
            <person name="Muller R."/>
            <person name="Daniel R."/>
            <person name="Jaeger K.E."/>
        </authorList>
    </citation>
    <scope>NUCLEOTIDE SEQUENCE [LARGE SCALE GENOMIC DNA]</scope>
    <source>
        <strain evidence="2 3">PG1</strain>
    </source>
</reference>
<dbReference type="EMBL" id="CP002580">
    <property type="protein sequence ID" value="AJK46814.1"/>
    <property type="molecule type" value="Genomic_DNA"/>
</dbReference>
<dbReference type="PANTHER" id="PTHR32182">
    <property type="entry name" value="DNA REPLICATION AND REPAIR PROTEIN RECF"/>
    <property type="match status" value="1"/>
</dbReference>
<dbReference type="GO" id="GO:0006302">
    <property type="term" value="P:double-strand break repair"/>
    <property type="evidence" value="ECO:0007669"/>
    <property type="project" value="TreeGrafter"/>
</dbReference>
<feature type="domain" description="ATPase AAA-type core" evidence="1">
    <location>
        <begin position="32"/>
        <end position="359"/>
    </location>
</feature>
<name>A0A0B6RXE7_BURPL</name>
<dbReference type="AlphaFoldDB" id="A0A0B6RXE7"/>
<accession>A0A0B6RXE7</accession>
<evidence type="ECO:0000259" key="1">
    <source>
        <dbReference type="Pfam" id="PF13304"/>
    </source>
</evidence>
<dbReference type="FunFam" id="3.40.50.300:FF:002534">
    <property type="entry name" value="Putative RecF protein"/>
    <property type="match status" value="1"/>
</dbReference>
<evidence type="ECO:0000313" key="3">
    <source>
        <dbReference type="Proteomes" id="UP000031838"/>
    </source>
</evidence>
<dbReference type="PANTHER" id="PTHR32182:SF25">
    <property type="entry name" value="SLR1056 PROTEIN"/>
    <property type="match status" value="1"/>
</dbReference>
<sequence>MPDSSAPLPPLSALAIANYRSLRDFIVPLAGLNVVTGPNGSGKSSVYRALRLLADTAQGRAIPSLAREGGLASTLWAGPERFSRAMLAGEAPVEPLVRKEPVSLRLGFACADFGYAIDLGMPIVNETTLFGRDPVIKRECVWSGTLLRPSALLVDRHGAQIRTRDATGGWRTVPQPVASFDSMLTEFVDPAGAPEMIALRERIRSWRFYDHFRTDADAPARRAQIGTHTPVLADDGADLAAALQTIREIGDAEALDATIDDAFPGARLAVDDAAGRGRFEVTMRQPGLLRPLGAAELSDGTLRYLLLAAALLTPRPPALLVLNEPETSLHPDLLPALGRLIALAAARSQVIVVSHAARLVASLEREAGSLSLVLDKRLGETRADDEALDRPAWKWPSR</sequence>
<organism evidence="2 3">
    <name type="scientific">Burkholderia plantarii</name>
    <dbReference type="NCBI Taxonomy" id="41899"/>
    <lineage>
        <taxon>Bacteria</taxon>
        <taxon>Pseudomonadati</taxon>
        <taxon>Pseudomonadota</taxon>
        <taxon>Betaproteobacteria</taxon>
        <taxon>Burkholderiales</taxon>
        <taxon>Burkholderiaceae</taxon>
        <taxon>Burkholderia</taxon>
    </lineage>
</organism>
<dbReference type="Gene3D" id="3.40.50.300">
    <property type="entry name" value="P-loop containing nucleotide triphosphate hydrolases"/>
    <property type="match status" value="2"/>
</dbReference>
<dbReference type="InterPro" id="IPR014555">
    <property type="entry name" value="RecF-like"/>
</dbReference>
<dbReference type="KEGG" id="bgp:BGL_1c23100"/>
<dbReference type="InterPro" id="IPR027417">
    <property type="entry name" value="P-loop_NTPase"/>
</dbReference>
<dbReference type="HOGENOM" id="CLU_035814_1_0_4"/>
<dbReference type="GO" id="GO:0016887">
    <property type="term" value="F:ATP hydrolysis activity"/>
    <property type="evidence" value="ECO:0007669"/>
    <property type="project" value="InterPro"/>
</dbReference>
<dbReference type="Pfam" id="PF13304">
    <property type="entry name" value="AAA_21"/>
    <property type="match status" value="1"/>
</dbReference>
<dbReference type="SUPFAM" id="SSF52540">
    <property type="entry name" value="P-loop containing nucleoside triphosphate hydrolases"/>
    <property type="match status" value="1"/>
</dbReference>
<keyword evidence="3" id="KW-1185">Reference proteome</keyword>